<evidence type="ECO:0000259" key="3">
    <source>
        <dbReference type="Pfam" id="PF15608"/>
    </source>
</evidence>
<sequence>MTIPFTGSYNLDDVQFLLKPIAMQDTPIHIKEALIQSGKKHYSEMLTHESLPSESYLQLFHQAMALNGQRMAEHLLVLAKRIVETRPHGITLVSLARAGTPVGVLLKHVLKRYFDTEASHYSISILRDVGIDQNALRHILQSHAPESLVFVDGWTGKGVIARQLAVSLQAFADTDGVSISPELYVLADLSGSAAVAAGSEDYLIPSCILNATVSGLVSRSVYDPQTAAPADFHGCVYYRQFEQHDLSRYFIDTLLAGVEQAWLKYPQGFGTVEHDRLQLQRISEKLLAWITARYGVKKHNYIKPGIGEATRVLLRREAQVLLLQDFDCEATRHLRWLAESRSIPIDIHTDLPYRAVALIKRLAGMQDDCKDAEGTTPRMGEVESRLEQRSRATHGAVAEAE</sequence>
<comment type="caution">
    <text evidence="4">The sequence shown here is derived from an EMBL/GenBank/DDBJ whole genome shotgun (WGS) entry which is preliminary data.</text>
</comment>
<proteinExistence type="predicted"/>
<dbReference type="EMBL" id="RYFG02000082">
    <property type="protein sequence ID" value="TRW96404.1"/>
    <property type="molecule type" value="Genomic_DNA"/>
</dbReference>
<reference evidence="4 5" key="1">
    <citation type="journal article" date="2019" name="Antonie Van Leeuwenhoek">
        <title>Description of 'Ca. Methylobacter oryzae' KRF1, a novel species from the environmentally important Methylobacter clade 2.</title>
        <authorList>
            <person name="Khatri K."/>
            <person name="Mohite J.A."/>
            <person name="Pandit P.S."/>
            <person name="Bahulikar R."/>
            <person name="Rahalkar M.C."/>
        </authorList>
    </citation>
    <scope>NUCLEOTIDE SEQUENCE [LARGE SCALE GENOMIC DNA]</scope>
    <source>
        <strain evidence="4 5">KRF1</strain>
    </source>
</reference>
<protein>
    <recommendedName>
        <fullName evidence="6">PELOTA RNA-binding domain-containing protein</fullName>
    </recommendedName>
</protein>
<evidence type="ECO:0000259" key="2">
    <source>
        <dbReference type="Pfam" id="PF11202"/>
    </source>
</evidence>
<dbReference type="InterPro" id="IPR048336">
    <property type="entry name" value="StiP-like"/>
</dbReference>
<evidence type="ECO:0000313" key="5">
    <source>
        <dbReference type="Proteomes" id="UP000733744"/>
    </source>
</evidence>
<feature type="domain" description="PELOTA RNA-binding" evidence="3">
    <location>
        <begin position="285"/>
        <end position="360"/>
    </location>
</feature>
<dbReference type="RefSeq" id="WP_127030119.1">
    <property type="nucleotide sequence ID" value="NZ_RYFG02000082.1"/>
</dbReference>
<evidence type="ECO:0000313" key="4">
    <source>
        <dbReference type="EMBL" id="TRW96404.1"/>
    </source>
</evidence>
<dbReference type="PIRSF" id="PIRSF020979">
    <property type="entry name" value="UCP020979"/>
    <property type="match status" value="1"/>
</dbReference>
<feature type="compositionally biased region" description="Basic and acidic residues" evidence="1">
    <location>
        <begin position="380"/>
        <end position="390"/>
    </location>
</feature>
<keyword evidence="5" id="KW-1185">Reference proteome</keyword>
<dbReference type="Pfam" id="PF15608">
    <property type="entry name" value="PELOTA_1"/>
    <property type="match status" value="1"/>
</dbReference>
<gene>
    <name evidence="4" type="ORF">EKO24_008715</name>
</gene>
<feature type="domain" description="Cysteine protease StiP N-terminal" evidence="2">
    <location>
        <begin position="7"/>
        <end position="254"/>
    </location>
</feature>
<dbReference type="InterPro" id="IPR028157">
    <property type="entry name" value="PELOTA_dom"/>
</dbReference>
<dbReference type="Proteomes" id="UP000733744">
    <property type="component" value="Unassembled WGS sequence"/>
</dbReference>
<dbReference type="InterPro" id="IPR011215">
    <property type="entry name" value="StiP_N"/>
</dbReference>
<feature type="region of interest" description="Disordered" evidence="1">
    <location>
        <begin position="370"/>
        <end position="401"/>
    </location>
</feature>
<dbReference type="Pfam" id="PF11202">
    <property type="entry name" value="StiP"/>
    <property type="match status" value="1"/>
</dbReference>
<evidence type="ECO:0008006" key="6">
    <source>
        <dbReference type="Google" id="ProtNLM"/>
    </source>
</evidence>
<accession>A0ABY3CF61</accession>
<name>A0ABY3CF61_9GAMM</name>
<evidence type="ECO:0000256" key="1">
    <source>
        <dbReference type="SAM" id="MobiDB-lite"/>
    </source>
</evidence>
<organism evidence="4 5">
    <name type="scientific">Candidatus Methylobacter oryzae</name>
    <dbReference type="NCBI Taxonomy" id="2497749"/>
    <lineage>
        <taxon>Bacteria</taxon>
        <taxon>Pseudomonadati</taxon>
        <taxon>Pseudomonadota</taxon>
        <taxon>Gammaproteobacteria</taxon>
        <taxon>Methylococcales</taxon>
        <taxon>Methylococcaceae</taxon>
        <taxon>Methylobacter</taxon>
    </lineage>
</organism>